<feature type="region of interest" description="Disordered" evidence="1">
    <location>
        <begin position="190"/>
        <end position="248"/>
    </location>
</feature>
<dbReference type="InterPro" id="IPR036924">
    <property type="entry name" value="Prion/Doppel_b-ribbon_dom_sf"/>
</dbReference>
<evidence type="ECO:0000313" key="3">
    <source>
        <dbReference type="Ensembl" id="ENSSTUP00000110210.1"/>
    </source>
</evidence>
<keyword evidence="2" id="KW-0732">Signal</keyword>
<dbReference type="OMA" id="QGNYPRQ"/>
<keyword evidence="4" id="KW-1185">Reference proteome</keyword>
<dbReference type="InParanoid" id="A0A674EQF1"/>
<evidence type="ECO:0000313" key="4">
    <source>
        <dbReference type="Proteomes" id="UP000472277"/>
    </source>
</evidence>
<dbReference type="Ensembl" id="ENSSTUT00000117994.1">
    <property type="protein sequence ID" value="ENSSTUP00000110210.1"/>
    <property type="gene ID" value="ENSSTUG00000048896.1"/>
</dbReference>
<evidence type="ECO:0000256" key="2">
    <source>
        <dbReference type="SAM" id="SignalP"/>
    </source>
</evidence>
<dbReference type="GO" id="GO:0016020">
    <property type="term" value="C:membrane"/>
    <property type="evidence" value="ECO:0007669"/>
    <property type="project" value="InterPro"/>
</dbReference>
<name>A0A674EQF1_SALTR</name>
<reference evidence="3" key="1">
    <citation type="submission" date="2025-08" db="UniProtKB">
        <authorList>
            <consortium name="Ensembl"/>
        </authorList>
    </citation>
    <scope>IDENTIFICATION</scope>
</reference>
<dbReference type="GeneTree" id="ENSGT00530000064873"/>
<dbReference type="Gene3D" id="1.10.790.10">
    <property type="entry name" value="Prion/Doppel protein, beta-ribbon domain"/>
    <property type="match status" value="1"/>
</dbReference>
<feature type="compositionally biased region" description="Basic and acidic residues" evidence="1">
    <location>
        <begin position="190"/>
        <end position="200"/>
    </location>
</feature>
<feature type="compositionally biased region" description="Acidic residues" evidence="1">
    <location>
        <begin position="229"/>
        <end position="242"/>
    </location>
</feature>
<feature type="region of interest" description="Disordered" evidence="1">
    <location>
        <begin position="26"/>
        <end position="72"/>
    </location>
</feature>
<evidence type="ECO:0000256" key="1">
    <source>
        <dbReference type="SAM" id="MobiDB-lite"/>
    </source>
</evidence>
<dbReference type="Proteomes" id="UP000472277">
    <property type="component" value="Chromosome 9"/>
</dbReference>
<accession>A0A674EQF1</accession>
<feature type="compositionally biased region" description="Polar residues" evidence="1">
    <location>
        <begin position="36"/>
        <end position="45"/>
    </location>
</feature>
<reference evidence="3" key="2">
    <citation type="submission" date="2025-09" db="UniProtKB">
        <authorList>
            <consortium name="Ensembl"/>
        </authorList>
    </citation>
    <scope>IDENTIFICATION</scope>
</reference>
<organism evidence="3 4">
    <name type="scientific">Salmo trutta</name>
    <name type="common">Brown trout</name>
    <dbReference type="NCBI Taxonomy" id="8032"/>
    <lineage>
        <taxon>Eukaryota</taxon>
        <taxon>Metazoa</taxon>
        <taxon>Chordata</taxon>
        <taxon>Craniata</taxon>
        <taxon>Vertebrata</taxon>
        <taxon>Euteleostomi</taxon>
        <taxon>Actinopterygii</taxon>
        <taxon>Neopterygii</taxon>
        <taxon>Teleostei</taxon>
        <taxon>Protacanthopterygii</taxon>
        <taxon>Salmoniformes</taxon>
        <taxon>Salmonidae</taxon>
        <taxon>Salmoninae</taxon>
        <taxon>Salmo</taxon>
    </lineage>
</organism>
<dbReference type="SUPFAM" id="SSF54098">
    <property type="entry name" value="Prion-like"/>
    <property type="match status" value="1"/>
</dbReference>
<feature type="signal peptide" evidence="2">
    <location>
        <begin position="1"/>
        <end position="18"/>
    </location>
</feature>
<dbReference type="GO" id="GO:0051260">
    <property type="term" value="P:protein homooligomerization"/>
    <property type="evidence" value="ECO:0007669"/>
    <property type="project" value="InterPro"/>
</dbReference>
<feature type="chain" id="PRO_5025535486" evidence="2">
    <location>
        <begin position="19"/>
        <end position="318"/>
    </location>
</feature>
<proteinExistence type="predicted"/>
<dbReference type="AlphaFoldDB" id="A0A674EQF1"/>
<protein>
    <submittedName>
        <fullName evidence="3">Prion protein, related sequence 3</fullName>
    </submittedName>
</protein>
<sequence>LLWPCLFLLLLHAYLSLAKRGGGGFGTNNQPGNIPRQPQSPQNPQGGYRQQPGGNYPQKPGRAGYPNQGGYPAGGYPNRYPAGGYPNQYGGGYGGGFGGGYRGGGSPFSRSVQGMGMGPSQQSRGFGHNTAMAAGAARFPRPYFGFHNPQEEYYYNHYMYRTYTPNPLMIMTTAGTTASTCMKRTDLLRGGEKGRSEKGAGENSHPHGAPGSPSTQGIEPSGGVTVAVPEDDDDDDDDDEDTVNISEIGYPELIEQMKARRCVALYMVYAEHYPEKKKKNPSPARPRGGVERLGGGYQELMTTHLYCYRTATFYYCTD</sequence>
<feature type="region of interest" description="Disordered" evidence="1">
    <location>
        <begin position="104"/>
        <end position="124"/>
    </location>
</feature>